<feature type="domain" description="Transposase IS116/IS110/IS902 C-terminal" evidence="2">
    <location>
        <begin position="299"/>
        <end position="382"/>
    </location>
</feature>
<evidence type="ECO:0000313" key="3">
    <source>
        <dbReference type="EMBL" id="AKD04081.1"/>
    </source>
</evidence>
<dbReference type="PATRIC" id="fig|400092.3.peg.3164"/>
<evidence type="ECO:0000313" key="4">
    <source>
        <dbReference type="Proteomes" id="UP000033109"/>
    </source>
</evidence>
<dbReference type="GO" id="GO:0006313">
    <property type="term" value="P:DNA transposition"/>
    <property type="evidence" value="ECO:0007669"/>
    <property type="project" value="InterPro"/>
</dbReference>
<dbReference type="InterPro" id="IPR047650">
    <property type="entry name" value="Transpos_IS110"/>
</dbReference>
<dbReference type="GO" id="GO:0004803">
    <property type="term" value="F:transposase activity"/>
    <property type="evidence" value="ECO:0007669"/>
    <property type="project" value="InterPro"/>
</dbReference>
<dbReference type="OrthoDB" id="9815354at2"/>
<keyword evidence="4" id="KW-1185">Reference proteome</keyword>
<dbReference type="NCBIfam" id="NF033542">
    <property type="entry name" value="transpos_IS110"/>
    <property type="match status" value="1"/>
</dbReference>
<dbReference type="InterPro" id="IPR003346">
    <property type="entry name" value="Transposase_20"/>
</dbReference>
<dbReference type="PANTHER" id="PTHR33055">
    <property type="entry name" value="TRANSPOSASE FOR INSERTION SEQUENCE ELEMENT IS1111A"/>
    <property type="match status" value="1"/>
</dbReference>
<dbReference type="RefSeq" id="WP_046311656.1">
    <property type="nucleotide sequence ID" value="NZ_CBCSCY010000019.1"/>
</dbReference>
<accession>A0A0E3UY22</accession>
<dbReference type="Pfam" id="PF01548">
    <property type="entry name" value="DEDD_Tnp_IS110"/>
    <property type="match status" value="1"/>
</dbReference>
<dbReference type="InterPro" id="IPR002525">
    <property type="entry name" value="Transp_IS110-like_N"/>
</dbReference>
<dbReference type="EMBL" id="CP009621">
    <property type="protein sequence ID" value="AKD04081.1"/>
    <property type="molecule type" value="Genomic_DNA"/>
</dbReference>
<dbReference type="GO" id="GO:0003677">
    <property type="term" value="F:DNA binding"/>
    <property type="evidence" value="ECO:0007669"/>
    <property type="project" value="InterPro"/>
</dbReference>
<dbReference type="KEGG" id="pko:PKOR_14490"/>
<dbReference type="Pfam" id="PF02371">
    <property type="entry name" value="Transposase_20"/>
    <property type="match status" value="1"/>
</dbReference>
<evidence type="ECO:0000259" key="1">
    <source>
        <dbReference type="Pfam" id="PF01548"/>
    </source>
</evidence>
<proteinExistence type="predicted"/>
<organism evidence="3 4">
    <name type="scientific">Pontibacter korlensis</name>
    <dbReference type="NCBI Taxonomy" id="400092"/>
    <lineage>
        <taxon>Bacteria</taxon>
        <taxon>Pseudomonadati</taxon>
        <taxon>Bacteroidota</taxon>
        <taxon>Cytophagia</taxon>
        <taxon>Cytophagales</taxon>
        <taxon>Hymenobacteraceae</taxon>
        <taxon>Pontibacter</taxon>
    </lineage>
</organism>
<name>A0A0E3UY22_9BACT</name>
<dbReference type="PANTHER" id="PTHR33055:SF13">
    <property type="entry name" value="TRANSPOSASE"/>
    <property type="match status" value="1"/>
</dbReference>
<reference evidence="3 4" key="1">
    <citation type="journal article" date="2015" name="Sci. Rep.">
        <title>Unraveling adaptation of Pontibacter korlensis to radiation and infertility in desert through complete genome and comparative transcriptomic analysis.</title>
        <authorList>
            <person name="Dai J."/>
            <person name="Dai W."/>
            <person name="Qiu C."/>
            <person name="Yang Z."/>
            <person name="Zhang Y."/>
            <person name="Zhou M."/>
            <person name="Zhang L."/>
            <person name="Fang C."/>
            <person name="Gao Q."/>
            <person name="Yang Q."/>
            <person name="Li X."/>
            <person name="Wang Z."/>
            <person name="Wang Z."/>
            <person name="Jia Z."/>
            <person name="Chen X."/>
        </authorList>
    </citation>
    <scope>NUCLEOTIDE SEQUENCE [LARGE SCALE GENOMIC DNA]</scope>
    <source>
        <strain evidence="3 4">X14-1T</strain>
    </source>
</reference>
<dbReference type="Proteomes" id="UP000033109">
    <property type="component" value="Chromosome"/>
</dbReference>
<feature type="domain" description="Transposase IS110-like N-terminal" evidence="1">
    <location>
        <begin position="22"/>
        <end position="166"/>
    </location>
</feature>
<sequence length="448" mass="50827">MKKQTFTRKSAVSLPLVNPNAAGIDVGDTIHAVAVPEDRDPEPVRSFGTMPCDLEAIAAWLLRCGVDTVAMESTGVYWRPLFNLLIQQGLEVYLVNAKQVKNVCGRKNDEDDARWIQKLHSCGLLRSSYLPDDEQEALRTLVRHRKTLTQDRSRCVFRMQKALELMNVKVHTLLRDITGKTGMAIIEAILRGERTAENFLACVHFKVKADRATILKSLEGNWRTEQLYLLEDSYMNYQYLTQRIALCDVAIERQLERYRSETCAEAAPACEAITTKRGNRNKPAFNTCSYLKKVLGVDVMAIYGISDIAALEIVSETGTDMSKWETSKHFVSWLNLCPNNKISGGKLISSTLMKKKPNPASQAFRNAANAVQRSDNWLGDYFRRMKAKGGNKYATVATANKIATIYYKMVSCQQEFRPVELAAYQEKYKQVKIMYLERRLHELKKEAA</sequence>
<protein>
    <submittedName>
        <fullName evidence="3">Uncharacterized protein</fullName>
    </submittedName>
</protein>
<evidence type="ECO:0000259" key="2">
    <source>
        <dbReference type="Pfam" id="PF02371"/>
    </source>
</evidence>
<dbReference type="AlphaFoldDB" id="A0A0E3UY22"/>
<dbReference type="STRING" id="400092.PKOR_14490"/>
<gene>
    <name evidence="3" type="ORF">PKOR_14490</name>
</gene>
<dbReference type="HOGENOM" id="CLU_036902_11_1_10"/>